<dbReference type="Proteomes" id="UP000198716">
    <property type="component" value="Unassembled WGS sequence"/>
</dbReference>
<gene>
    <name evidence="4" type="ORF">SAMN04487819_107204</name>
</gene>
<sequence length="578" mass="62351">MYERLSLTVMDWSIEQPVADGWYSASAGGNDEQPGTTGVALRQLLIAVGEPLVDVLAAPGGFDVAVHDVVILDPEEAPGTGAGDLVLVIGTRGRSAVPLVRRVARSGAAAVAVKVDADQDARALREAAIGGGIALLGVRPDVRWEQLESFARSAVENARLTGEADVGEALGDLFSLAQTVAALTEGIVSIEDTANRVLAYSRSDDEVDELRRLSILGRRGPESYLAMLREWGIYQRLRGGEEVVRIEPRPDLGIRRRMAVGIHAGAQPLGTIWVQEGARGLSEHSDRSLIGAARVAALQLIRQRSESTMAPRFRENLLTGLLESRIDGNSAAANIGADPRKSAVVVVLTLRPREHTGVSNRSEIELERAEMTSLISVHAASYRRSALVTTIGSRVYVLLPDLPDRHAESAVSGLAQEIVTAARGQLRSGVQAGIGSVVATLDDVPVSRIEADRILDALGHDHTAEVATIDDVRSRVLLSEVLTMLRDNERVRDPRLATLRAHDADNGTEFARSLLCYLEFFGDVRGASLSLHVHPNTLRHRVRRAAEISGIDLDDAAERLSVQLQLSLFRQTESRPRG</sequence>
<dbReference type="PANTHER" id="PTHR33744">
    <property type="entry name" value="CARBOHYDRATE DIACID REGULATOR"/>
    <property type="match status" value="1"/>
</dbReference>
<proteinExistence type="inferred from homology"/>
<keyword evidence="5" id="KW-1185">Reference proteome</keyword>
<evidence type="ECO:0000313" key="4">
    <source>
        <dbReference type="EMBL" id="SFE07124.1"/>
    </source>
</evidence>
<reference evidence="5" key="1">
    <citation type="submission" date="2016-10" db="EMBL/GenBank/DDBJ databases">
        <authorList>
            <person name="Varghese N."/>
            <person name="Submissions S."/>
        </authorList>
    </citation>
    <scope>NUCLEOTIDE SEQUENCE [LARGE SCALE GENOMIC DNA]</scope>
    <source>
        <strain evidence="5">DSM 45004</strain>
    </source>
</reference>
<dbReference type="InterPro" id="IPR051448">
    <property type="entry name" value="CdaR-like_regulators"/>
</dbReference>
<evidence type="ECO:0000313" key="5">
    <source>
        <dbReference type="Proteomes" id="UP000198716"/>
    </source>
</evidence>
<protein>
    <submittedName>
        <fullName evidence="4">Sugar diacid utilization regulator</fullName>
    </submittedName>
</protein>
<evidence type="ECO:0000259" key="3">
    <source>
        <dbReference type="Pfam" id="PF17853"/>
    </source>
</evidence>
<dbReference type="InterPro" id="IPR042070">
    <property type="entry name" value="PucR_C-HTH_sf"/>
</dbReference>
<evidence type="ECO:0000259" key="2">
    <source>
        <dbReference type="Pfam" id="PF13556"/>
    </source>
</evidence>
<name>A0A1I1XI84_9ACTN</name>
<dbReference type="AlphaFoldDB" id="A0A1I1XI84"/>
<dbReference type="InterPro" id="IPR025736">
    <property type="entry name" value="PucR_C-HTH_dom"/>
</dbReference>
<dbReference type="Gene3D" id="1.10.10.2840">
    <property type="entry name" value="PucR C-terminal helix-turn-helix domain"/>
    <property type="match status" value="1"/>
</dbReference>
<comment type="similarity">
    <text evidence="1">Belongs to the CdaR family.</text>
</comment>
<evidence type="ECO:0000256" key="1">
    <source>
        <dbReference type="ARBA" id="ARBA00006754"/>
    </source>
</evidence>
<dbReference type="EMBL" id="FOMZ01000007">
    <property type="protein sequence ID" value="SFE07124.1"/>
    <property type="molecule type" value="Genomic_DNA"/>
</dbReference>
<organism evidence="4 5">
    <name type="scientific">Actinopolyspora alba</name>
    <dbReference type="NCBI Taxonomy" id="673379"/>
    <lineage>
        <taxon>Bacteria</taxon>
        <taxon>Bacillati</taxon>
        <taxon>Actinomycetota</taxon>
        <taxon>Actinomycetes</taxon>
        <taxon>Actinopolysporales</taxon>
        <taxon>Actinopolysporaceae</taxon>
        <taxon>Actinopolyspora</taxon>
        <taxon>Actinopolyspora alba group</taxon>
    </lineage>
</organism>
<dbReference type="InterPro" id="IPR041522">
    <property type="entry name" value="CdaR_GGDEF"/>
</dbReference>
<dbReference type="Pfam" id="PF17853">
    <property type="entry name" value="GGDEF_2"/>
    <property type="match status" value="1"/>
</dbReference>
<accession>A0A1I1XI84</accession>
<dbReference type="PANTHER" id="PTHR33744:SF17">
    <property type="entry name" value="CONSERVED PROTEIN"/>
    <property type="match status" value="1"/>
</dbReference>
<feature type="domain" description="PucR C-terminal helix-turn-helix" evidence="2">
    <location>
        <begin position="512"/>
        <end position="567"/>
    </location>
</feature>
<dbReference type="Pfam" id="PF13556">
    <property type="entry name" value="HTH_30"/>
    <property type="match status" value="1"/>
</dbReference>
<feature type="domain" description="CdaR GGDEF-like" evidence="3">
    <location>
        <begin position="330"/>
        <end position="456"/>
    </location>
</feature>